<dbReference type="VEuPathDB" id="TriTrypDB:ADEAN_001012100"/>
<dbReference type="AlphaFoldDB" id="A0A7G2CTK0"/>
<dbReference type="InterPro" id="IPR023296">
    <property type="entry name" value="Glyco_hydro_beta-prop_sf"/>
</dbReference>
<dbReference type="EMBL" id="LR877171">
    <property type="protein sequence ID" value="CAD2222577.1"/>
    <property type="molecule type" value="Genomic_DNA"/>
</dbReference>
<proteinExistence type="predicted"/>
<accession>A0A7G2CTK0</accession>
<dbReference type="PANTHER" id="PTHR37036">
    <property type="match status" value="1"/>
</dbReference>
<dbReference type="SUPFAM" id="SSF75005">
    <property type="entry name" value="Arabinanase/levansucrase/invertase"/>
    <property type="match status" value="1"/>
</dbReference>
<dbReference type="PANTHER" id="PTHR37036:SF2">
    <property type="entry name" value="DUF1861 FAMILY PROTEIN"/>
    <property type="match status" value="1"/>
</dbReference>
<dbReference type="Pfam" id="PF08950">
    <property type="entry name" value="DUF1861"/>
    <property type="match status" value="1"/>
</dbReference>
<evidence type="ECO:0000313" key="2">
    <source>
        <dbReference type="Proteomes" id="UP000515908"/>
    </source>
</evidence>
<dbReference type="Proteomes" id="UP000515908">
    <property type="component" value="Chromosome 27"/>
</dbReference>
<dbReference type="InterPro" id="IPR015045">
    <property type="entry name" value="MPT-1-like_LmxM"/>
</dbReference>
<name>A0A7G2CTK0_9TRYP</name>
<organism evidence="1 2">
    <name type="scientific">Angomonas deanei</name>
    <dbReference type="NCBI Taxonomy" id="59799"/>
    <lineage>
        <taxon>Eukaryota</taxon>
        <taxon>Discoba</taxon>
        <taxon>Euglenozoa</taxon>
        <taxon>Kinetoplastea</taxon>
        <taxon>Metakinetoplastina</taxon>
        <taxon>Trypanosomatida</taxon>
        <taxon>Trypanosomatidae</taxon>
        <taxon>Strigomonadinae</taxon>
        <taxon>Angomonas</taxon>
    </lineage>
</organism>
<evidence type="ECO:0000313" key="1">
    <source>
        <dbReference type="EMBL" id="CAD2222577.1"/>
    </source>
</evidence>
<protein>
    <submittedName>
        <fullName evidence="1">Uncharacterized protein</fullName>
    </submittedName>
</protein>
<sequence length="252" mass="28938">MKAQRVIFEKEKQIYEAALLRFKGVDGWDVYNCSVPFLYNGKRHIYGRVERREEWANSHVRLFVETGKDEFTVQHGYRSFELEDPYIANIKNEMIFGGTHVRKDKGKIGSYFGYFYRGTPEHLTYFTTGPNYMKDIRVVELQDGRIGVFSRPRSDSAASIGWTILDSIEELGEEVIAKAPPLDIIQENCWGGVNQAYLLTSGKVGCIAHYSYVDHDAEGELLVYLNCSFVLHPETRKVEDLKILRLPRHTGG</sequence>
<dbReference type="OrthoDB" id="268668at2759"/>
<dbReference type="Gene3D" id="2.115.10.20">
    <property type="entry name" value="Glycosyl hydrolase domain, family 43"/>
    <property type="match status" value="1"/>
</dbReference>
<gene>
    <name evidence="1" type="ORF">ADEAN_001012100</name>
</gene>
<keyword evidence="2" id="KW-1185">Reference proteome</keyword>
<reference evidence="1 2" key="1">
    <citation type="submission" date="2020-08" db="EMBL/GenBank/DDBJ databases">
        <authorList>
            <person name="Newling K."/>
            <person name="Davey J."/>
            <person name="Forrester S."/>
        </authorList>
    </citation>
    <scope>NUCLEOTIDE SEQUENCE [LARGE SCALE GENOMIC DNA]</scope>
    <source>
        <strain evidence="2">Crithidia deanei Carvalho (ATCC PRA-265)</strain>
    </source>
</reference>